<keyword evidence="2" id="KW-1185">Reference proteome</keyword>
<gene>
    <name evidence="1" type="ORF">RND15_33990</name>
</gene>
<name>A0ABU2XP14_9ACTN</name>
<organism evidence="1 2">
    <name type="scientific">Streptomyces lonegramiae</name>
    <dbReference type="NCBI Taxonomy" id="3075524"/>
    <lineage>
        <taxon>Bacteria</taxon>
        <taxon>Bacillati</taxon>
        <taxon>Actinomycetota</taxon>
        <taxon>Actinomycetes</taxon>
        <taxon>Kitasatosporales</taxon>
        <taxon>Streptomycetaceae</taxon>
        <taxon>Streptomyces</taxon>
    </lineage>
</organism>
<comment type="caution">
    <text evidence="1">The sequence shown here is derived from an EMBL/GenBank/DDBJ whole genome shotgun (WGS) entry which is preliminary data.</text>
</comment>
<reference evidence="1" key="1">
    <citation type="submission" date="2024-05" db="EMBL/GenBank/DDBJ databases">
        <title>30 novel species of actinomycetes from the DSMZ collection.</title>
        <authorList>
            <person name="Nouioui I."/>
        </authorList>
    </citation>
    <scope>NUCLEOTIDE SEQUENCE</scope>
    <source>
        <strain evidence="1">DSM 41529</strain>
    </source>
</reference>
<dbReference type="RefSeq" id="WP_311728192.1">
    <property type="nucleotide sequence ID" value="NZ_JAVRFD010000021.1"/>
</dbReference>
<sequence length="195" mass="22515">MSFRTAQAHRAPHGRRARVLELDTTAVQQRLLTDAAQQDERDDVLCHPLVLSRWRDQLAETLLAFAAAAGNPHCTGLHDLTLQQTPRTPAQLEQLHCRRRLFAARLQRRAEAIRLITSLNDALSVAERRDPSYAVLKHVADQAYNELVRRYPEQYRHIRARLSAFETRASRLQISGSRTELRRQIFEELDRRHSG</sequence>
<protein>
    <submittedName>
        <fullName evidence="1">Uncharacterized protein</fullName>
    </submittedName>
</protein>
<dbReference type="EMBL" id="JAVRFD010000021">
    <property type="protein sequence ID" value="MDT0547668.1"/>
    <property type="molecule type" value="Genomic_DNA"/>
</dbReference>
<evidence type="ECO:0000313" key="2">
    <source>
        <dbReference type="Proteomes" id="UP001180754"/>
    </source>
</evidence>
<accession>A0ABU2XP14</accession>
<evidence type="ECO:0000313" key="1">
    <source>
        <dbReference type="EMBL" id="MDT0547668.1"/>
    </source>
</evidence>
<dbReference type="Proteomes" id="UP001180754">
    <property type="component" value="Unassembled WGS sequence"/>
</dbReference>
<proteinExistence type="predicted"/>